<gene>
    <name evidence="6" type="ORF">DICPUDRAFT_58605</name>
</gene>
<dbReference type="VEuPathDB" id="AmoebaDB:DICPUDRAFT_58605"/>
<dbReference type="eggNOG" id="KOG1505">
    <property type="taxonomic scope" value="Eukaryota"/>
</dbReference>
<dbReference type="RefSeq" id="XP_003293662.1">
    <property type="nucleotide sequence ID" value="XM_003293614.1"/>
</dbReference>
<dbReference type="PANTHER" id="PTHR10983:SF16">
    <property type="entry name" value="LYSOCARDIOLIPIN ACYLTRANSFERASE 1"/>
    <property type="match status" value="1"/>
</dbReference>
<keyword evidence="4" id="KW-1133">Transmembrane helix</keyword>
<dbReference type="PANTHER" id="PTHR10983">
    <property type="entry name" value="1-ACYLGLYCEROL-3-PHOSPHATE ACYLTRANSFERASE-RELATED"/>
    <property type="match status" value="1"/>
</dbReference>
<dbReference type="GO" id="GO:0005783">
    <property type="term" value="C:endoplasmic reticulum"/>
    <property type="evidence" value="ECO:0000318"/>
    <property type="project" value="GO_Central"/>
</dbReference>
<evidence type="ECO:0000259" key="5">
    <source>
        <dbReference type="SMART" id="SM00563"/>
    </source>
</evidence>
<dbReference type="GeneID" id="10504980"/>
<dbReference type="SUPFAM" id="SSF69593">
    <property type="entry name" value="Glycerol-3-phosphate (1)-acyltransferase"/>
    <property type="match status" value="1"/>
</dbReference>
<dbReference type="CDD" id="cd07990">
    <property type="entry name" value="LPLAT_LCLAT1-like"/>
    <property type="match status" value="1"/>
</dbReference>
<evidence type="ECO:0000256" key="1">
    <source>
        <dbReference type="ARBA" id="ARBA00008655"/>
    </source>
</evidence>
<dbReference type="EMBL" id="GL871389">
    <property type="protein sequence ID" value="EGC29814.1"/>
    <property type="molecule type" value="Genomic_DNA"/>
</dbReference>
<protein>
    <recommendedName>
        <fullName evidence="5">Phospholipid/glycerol acyltransferase domain-containing protein</fullName>
    </recommendedName>
</protein>
<dbReference type="AlphaFoldDB" id="F1A1W5"/>
<dbReference type="KEGG" id="dpp:DICPUDRAFT_58605"/>
<name>F1A1W5_DICPU</name>
<accession>F1A1W5</accession>
<keyword evidence="4" id="KW-0472">Membrane</keyword>
<proteinExistence type="inferred from homology"/>
<dbReference type="GO" id="GO:0016746">
    <property type="term" value="F:acyltransferase activity"/>
    <property type="evidence" value="ECO:0000318"/>
    <property type="project" value="GO_Central"/>
</dbReference>
<dbReference type="SMART" id="SM00563">
    <property type="entry name" value="PlsC"/>
    <property type="match status" value="1"/>
</dbReference>
<dbReference type="Proteomes" id="UP000001064">
    <property type="component" value="Unassembled WGS sequence"/>
</dbReference>
<dbReference type="InterPro" id="IPR032098">
    <property type="entry name" value="Acyltransf_C"/>
</dbReference>
<dbReference type="OrthoDB" id="186786at2759"/>
<dbReference type="FunCoup" id="F1A1W5">
    <property type="interactions" value="155"/>
</dbReference>
<evidence type="ECO:0000313" key="6">
    <source>
        <dbReference type="EMBL" id="EGC29814.1"/>
    </source>
</evidence>
<keyword evidence="2" id="KW-0808">Transferase</keyword>
<dbReference type="STRING" id="5786.F1A1W5"/>
<dbReference type="InterPro" id="IPR002123">
    <property type="entry name" value="Plipid/glycerol_acylTrfase"/>
</dbReference>
<dbReference type="OMA" id="EQECSTW"/>
<dbReference type="InParanoid" id="F1A1W5"/>
<sequence length="342" mass="39804">MGNLAITVFRIIFFIVYMIFIFSSIALSDLVMTLCIPIFLISRSYFRKITNLIAQLGWPLFTLAFETLGRNKLVYSGESLREYQNFDSNKKIEGKDRNALVLINHTHHCDWLLSFSLGERCGRIGNIKIAMKDIIKYIPFVGAGIWAMGFIFLSRQWQNDQHKINKAYSHLKKDGEPFWFVTHPEGSRFGPSNLKSSQEFAKSRNLPILNNILMPRVKGFTSAVLALNDTVDAVYDLTVAYKKAPGNMVKLIYGSDPTEIHIHVRRFPLSEIPTSNEKDIEQWLYDRYYEKDQLLKTFKEKGYFDQSKHLNLPFKYQKYLPNLILWIVLLLSFFTILIKLFN</sequence>
<dbReference type="Pfam" id="PF01553">
    <property type="entry name" value="Acyltransferase"/>
    <property type="match status" value="1"/>
</dbReference>
<feature type="domain" description="Phospholipid/glycerol acyltransferase" evidence="5">
    <location>
        <begin position="99"/>
        <end position="221"/>
    </location>
</feature>
<organism evidence="6 7">
    <name type="scientific">Dictyostelium purpureum</name>
    <name type="common">Slime mold</name>
    <dbReference type="NCBI Taxonomy" id="5786"/>
    <lineage>
        <taxon>Eukaryota</taxon>
        <taxon>Amoebozoa</taxon>
        <taxon>Evosea</taxon>
        <taxon>Eumycetozoa</taxon>
        <taxon>Dictyostelia</taxon>
        <taxon>Dictyosteliales</taxon>
        <taxon>Dictyosteliaceae</taxon>
        <taxon>Dictyostelium</taxon>
    </lineage>
</organism>
<keyword evidence="3" id="KW-0012">Acyltransferase</keyword>
<comment type="similarity">
    <text evidence="1">Belongs to the 1-acyl-sn-glycerol-3-phosphate acyltransferase family.</text>
</comment>
<evidence type="ECO:0000313" key="7">
    <source>
        <dbReference type="Proteomes" id="UP000001064"/>
    </source>
</evidence>
<dbReference type="Pfam" id="PF16076">
    <property type="entry name" value="Acyltransf_C"/>
    <property type="match status" value="1"/>
</dbReference>
<dbReference type="GO" id="GO:0012505">
    <property type="term" value="C:endomembrane system"/>
    <property type="evidence" value="ECO:0000318"/>
    <property type="project" value="GO_Central"/>
</dbReference>
<reference evidence="7" key="1">
    <citation type="journal article" date="2011" name="Genome Biol.">
        <title>Comparative genomics of the social amoebae Dictyostelium discoideum and Dictyostelium purpureum.</title>
        <authorList>
            <consortium name="US DOE Joint Genome Institute (JGI-PGF)"/>
            <person name="Sucgang R."/>
            <person name="Kuo A."/>
            <person name="Tian X."/>
            <person name="Salerno W."/>
            <person name="Parikh A."/>
            <person name="Feasley C.L."/>
            <person name="Dalin E."/>
            <person name="Tu H."/>
            <person name="Huang E."/>
            <person name="Barry K."/>
            <person name="Lindquist E."/>
            <person name="Shapiro H."/>
            <person name="Bruce D."/>
            <person name="Schmutz J."/>
            <person name="Salamov A."/>
            <person name="Fey P."/>
            <person name="Gaudet P."/>
            <person name="Anjard C."/>
            <person name="Babu M.M."/>
            <person name="Basu S."/>
            <person name="Bushmanova Y."/>
            <person name="van der Wel H."/>
            <person name="Katoh-Kurasawa M."/>
            <person name="Dinh C."/>
            <person name="Coutinho P.M."/>
            <person name="Saito T."/>
            <person name="Elias M."/>
            <person name="Schaap P."/>
            <person name="Kay R.R."/>
            <person name="Henrissat B."/>
            <person name="Eichinger L."/>
            <person name="Rivero F."/>
            <person name="Putnam N.H."/>
            <person name="West C.M."/>
            <person name="Loomis W.F."/>
            <person name="Chisholm R.L."/>
            <person name="Shaulsky G."/>
            <person name="Strassmann J.E."/>
            <person name="Queller D.C."/>
            <person name="Kuspa A."/>
            <person name="Grigoriev I.V."/>
        </authorList>
    </citation>
    <scope>NUCLEOTIDE SEQUENCE [LARGE SCALE GENOMIC DNA]</scope>
    <source>
        <strain evidence="7">QSDP1</strain>
    </source>
</reference>
<evidence type="ECO:0000256" key="4">
    <source>
        <dbReference type="SAM" id="Phobius"/>
    </source>
</evidence>
<feature type="transmembrane region" description="Helical" evidence="4">
    <location>
        <begin position="12"/>
        <end position="41"/>
    </location>
</feature>
<feature type="transmembrane region" description="Helical" evidence="4">
    <location>
        <begin position="134"/>
        <end position="153"/>
    </location>
</feature>
<dbReference type="GO" id="GO:0036149">
    <property type="term" value="P:phosphatidylinositol acyl-chain remodeling"/>
    <property type="evidence" value="ECO:0000318"/>
    <property type="project" value="GO_Central"/>
</dbReference>
<evidence type="ECO:0000256" key="3">
    <source>
        <dbReference type="ARBA" id="ARBA00023315"/>
    </source>
</evidence>
<feature type="transmembrane region" description="Helical" evidence="4">
    <location>
        <begin position="323"/>
        <end position="341"/>
    </location>
</feature>
<keyword evidence="4" id="KW-0812">Transmembrane</keyword>
<evidence type="ECO:0000256" key="2">
    <source>
        <dbReference type="ARBA" id="ARBA00022679"/>
    </source>
</evidence>
<keyword evidence="7" id="KW-1185">Reference proteome</keyword>